<evidence type="ECO:0000256" key="1">
    <source>
        <dbReference type="SAM" id="MobiDB-lite"/>
    </source>
</evidence>
<organism evidence="3 4">
    <name type="scientific">Apiospora saccharicola</name>
    <dbReference type="NCBI Taxonomy" id="335842"/>
    <lineage>
        <taxon>Eukaryota</taxon>
        <taxon>Fungi</taxon>
        <taxon>Dikarya</taxon>
        <taxon>Ascomycota</taxon>
        <taxon>Pezizomycotina</taxon>
        <taxon>Sordariomycetes</taxon>
        <taxon>Xylariomycetidae</taxon>
        <taxon>Amphisphaeriales</taxon>
        <taxon>Apiosporaceae</taxon>
        <taxon>Apiospora</taxon>
    </lineage>
</organism>
<protein>
    <recommendedName>
        <fullName evidence="2">2EXR domain-containing protein</fullName>
    </recommendedName>
</protein>
<feature type="domain" description="2EXR" evidence="2">
    <location>
        <begin position="48"/>
        <end position="159"/>
    </location>
</feature>
<accession>A0ABR1USQ7</accession>
<dbReference type="Pfam" id="PF20150">
    <property type="entry name" value="2EXR"/>
    <property type="match status" value="1"/>
</dbReference>
<dbReference type="PANTHER" id="PTHR35910">
    <property type="entry name" value="2EXR DOMAIN-CONTAINING PROTEIN"/>
    <property type="match status" value="1"/>
</dbReference>
<proteinExistence type="predicted"/>
<dbReference type="EMBL" id="JAQQWM010000006">
    <property type="protein sequence ID" value="KAK8060873.1"/>
    <property type="molecule type" value="Genomic_DNA"/>
</dbReference>
<comment type="caution">
    <text evidence="3">The sequence shown here is derived from an EMBL/GenBank/DDBJ whole genome shotgun (WGS) entry which is preliminary data.</text>
</comment>
<reference evidence="3 4" key="1">
    <citation type="submission" date="2023-01" db="EMBL/GenBank/DDBJ databases">
        <title>Analysis of 21 Apiospora genomes using comparative genomics revels a genus with tremendous synthesis potential of carbohydrate active enzymes and secondary metabolites.</title>
        <authorList>
            <person name="Sorensen T."/>
        </authorList>
    </citation>
    <scope>NUCLEOTIDE SEQUENCE [LARGE SCALE GENOMIC DNA]</scope>
    <source>
        <strain evidence="3 4">CBS 83171</strain>
    </source>
</reference>
<name>A0ABR1USQ7_9PEZI</name>
<evidence type="ECO:0000313" key="4">
    <source>
        <dbReference type="Proteomes" id="UP001446871"/>
    </source>
</evidence>
<dbReference type="InterPro" id="IPR045518">
    <property type="entry name" value="2EXR"/>
</dbReference>
<dbReference type="Proteomes" id="UP001446871">
    <property type="component" value="Unassembled WGS sequence"/>
</dbReference>
<keyword evidence="4" id="KW-1185">Reference proteome</keyword>
<evidence type="ECO:0000313" key="3">
    <source>
        <dbReference type="EMBL" id="KAK8060873.1"/>
    </source>
</evidence>
<sequence>MTPTTAMKTTTTMTMDGSAPSPTPVPAATVPALLTSATAPAPAVSSSFPQFAHLPTELRLYIWRASLGPRTVELHSGRYSSHYARLTPAPWHSSSGNPELLSVCAEARAEALRAAYTVALPVAAPASLRGGYSDGGGKPLRLPDDERRLLYIDPAHDTVVILGELEYWRIKTLHAAIEAQDPRSLRRLALTTGGFARGLVGPEVRVWARTLLSQLEQFTLLLHDARWPPESLCSSKVVIMDCASEDNVYAEFVKSQGRHLRDGSAWMIVGERARPMRVGRVEFATRDAGRGRS</sequence>
<feature type="region of interest" description="Disordered" evidence="1">
    <location>
        <begin position="1"/>
        <end position="26"/>
    </location>
</feature>
<dbReference type="PANTHER" id="PTHR35910:SF1">
    <property type="entry name" value="2EXR DOMAIN-CONTAINING PROTEIN"/>
    <property type="match status" value="1"/>
</dbReference>
<gene>
    <name evidence="3" type="ORF">PG996_010803</name>
</gene>
<evidence type="ECO:0000259" key="2">
    <source>
        <dbReference type="Pfam" id="PF20150"/>
    </source>
</evidence>